<accession>A0A9D2TLN6</accession>
<name>A0A9D2TLN6_9FIRM</name>
<feature type="signal peptide" evidence="1">
    <location>
        <begin position="1"/>
        <end position="24"/>
    </location>
</feature>
<dbReference type="Proteomes" id="UP000823918">
    <property type="component" value="Unassembled WGS sequence"/>
</dbReference>
<reference evidence="2" key="1">
    <citation type="journal article" date="2021" name="PeerJ">
        <title>Extensive microbial diversity within the chicken gut microbiome revealed by metagenomics and culture.</title>
        <authorList>
            <person name="Gilroy R."/>
            <person name="Ravi A."/>
            <person name="Getino M."/>
            <person name="Pursley I."/>
            <person name="Horton D.L."/>
            <person name="Alikhan N.F."/>
            <person name="Baker D."/>
            <person name="Gharbi K."/>
            <person name="Hall N."/>
            <person name="Watson M."/>
            <person name="Adriaenssens E.M."/>
            <person name="Foster-Nyarko E."/>
            <person name="Jarju S."/>
            <person name="Secka A."/>
            <person name="Antonio M."/>
            <person name="Oren A."/>
            <person name="Chaudhuri R.R."/>
            <person name="La Ragione R."/>
            <person name="Hildebrand F."/>
            <person name="Pallen M.J."/>
        </authorList>
    </citation>
    <scope>NUCLEOTIDE SEQUENCE</scope>
    <source>
        <strain evidence="2">5933</strain>
    </source>
</reference>
<proteinExistence type="predicted"/>
<evidence type="ECO:0000256" key="1">
    <source>
        <dbReference type="SAM" id="SignalP"/>
    </source>
</evidence>
<gene>
    <name evidence="2" type="ORF">H9698_09695</name>
</gene>
<reference evidence="2" key="2">
    <citation type="submission" date="2021-04" db="EMBL/GenBank/DDBJ databases">
        <authorList>
            <person name="Gilroy R."/>
        </authorList>
    </citation>
    <scope>NUCLEOTIDE SEQUENCE</scope>
    <source>
        <strain evidence="2">5933</strain>
    </source>
</reference>
<dbReference type="EMBL" id="DWWA01000051">
    <property type="protein sequence ID" value="HJC73047.1"/>
    <property type="molecule type" value="Genomic_DNA"/>
</dbReference>
<keyword evidence="1" id="KW-0732">Signal</keyword>
<evidence type="ECO:0000313" key="2">
    <source>
        <dbReference type="EMBL" id="HJC73047.1"/>
    </source>
</evidence>
<evidence type="ECO:0000313" key="3">
    <source>
        <dbReference type="Proteomes" id="UP000823918"/>
    </source>
</evidence>
<dbReference type="AlphaFoldDB" id="A0A9D2TLN6"/>
<protein>
    <submittedName>
        <fullName evidence="2">Uncharacterized protein</fullName>
    </submittedName>
</protein>
<sequence length="73" mass="7544">MTKKMLTGIAVVALVGTLSAAAFAAPAAGRGRGAGMRTGMGALQNKPFCSAPEFFSRVFRRGGRAIVCLKTLK</sequence>
<feature type="chain" id="PRO_5038482652" evidence="1">
    <location>
        <begin position="25"/>
        <end position="73"/>
    </location>
</feature>
<organism evidence="2 3">
    <name type="scientific">Candidatus Ruthenibacterium merdavium</name>
    <dbReference type="NCBI Taxonomy" id="2838752"/>
    <lineage>
        <taxon>Bacteria</taxon>
        <taxon>Bacillati</taxon>
        <taxon>Bacillota</taxon>
        <taxon>Clostridia</taxon>
        <taxon>Eubacteriales</taxon>
        <taxon>Oscillospiraceae</taxon>
        <taxon>Ruthenibacterium</taxon>
    </lineage>
</organism>
<comment type="caution">
    <text evidence="2">The sequence shown here is derived from an EMBL/GenBank/DDBJ whole genome shotgun (WGS) entry which is preliminary data.</text>
</comment>